<keyword evidence="2" id="KW-0812">Transmembrane</keyword>
<feature type="transmembrane region" description="Helical" evidence="2">
    <location>
        <begin position="282"/>
        <end position="299"/>
    </location>
</feature>
<gene>
    <name evidence="4" type="ORF">COHA_002229</name>
</gene>
<keyword evidence="2" id="KW-1133">Transmembrane helix</keyword>
<dbReference type="Proteomes" id="UP001205105">
    <property type="component" value="Unassembled WGS sequence"/>
</dbReference>
<evidence type="ECO:0000313" key="5">
    <source>
        <dbReference type="Proteomes" id="UP001205105"/>
    </source>
</evidence>
<dbReference type="Gene3D" id="2.70.170.10">
    <property type="entry name" value="Neurotransmitter-gated ion-channel ligand-binding domain"/>
    <property type="match status" value="1"/>
</dbReference>
<sequence>MTHVSKVSASCAVMAVAWALWAALLALPLKGQGVPGLNTTQIFLSIRIERLLDVDDYKFRHENVATYWLSWSDPSAEAAIRERTAAVVSGPAGCRRPCSNRVADVRCCDNIFLPSLYFHNADSFPEDREIGYSIDTTLNGAVVWETTVHGLFYQPLSMRNYPVDSFNLETQLTLTDTSRLVAEHPGLQLVPSAASIEGIHFARQKSDLTNGFLVWPYAAFQLYRFNRSAWYKEHMMVEPHAQDVAPITTLNASTSGLLDDTVQMAVFRYQVRRSFWSSNLNTAYPVLAVAILSIIVFWIPEDELPARIELCAALFLTLIAIQFVVSDRAVARSEYLTPPQTLILATGGYILAIACESVVCYYICKWNTFKQRRKDMWQAFKERRMQRKAAKAAAAAANASQDGADEEEVAEPCEACFSKKSGVPDSESQPSEQAATEPKTRPKFCGCLRCKTRQKVQLPPRSDDYNAFIAWVVNKVCFVFVVLSYFMVAFLVQAVWYGQAFRAKDALLSFSEISSCTLPGVLPGLAEPCPAAPLGVSEL</sequence>
<reference evidence="4" key="1">
    <citation type="submission" date="2020-11" db="EMBL/GenBank/DDBJ databases">
        <title>Chlorella ohadii genome sequencing and assembly.</title>
        <authorList>
            <person name="Murik O."/>
            <person name="Treves H."/>
            <person name="Kedem I."/>
            <person name="Shotland Y."/>
            <person name="Kaplan A."/>
        </authorList>
    </citation>
    <scope>NUCLEOTIDE SEQUENCE</scope>
    <source>
        <strain evidence="4">1</strain>
    </source>
</reference>
<proteinExistence type="predicted"/>
<feature type="transmembrane region" description="Helical" evidence="2">
    <location>
        <begin position="476"/>
        <end position="497"/>
    </location>
</feature>
<dbReference type="InterPro" id="IPR036734">
    <property type="entry name" value="Neur_chan_lig-bd_sf"/>
</dbReference>
<accession>A0AAD5DWY6</accession>
<protein>
    <recommendedName>
        <fullName evidence="6">Ligand-gated ion channel</fullName>
    </recommendedName>
</protein>
<keyword evidence="2" id="KW-0472">Membrane</keyword>
<dbReference type="SUPFAM" id="SSF90112">
    <property type="entry name" value="Neurotransmitter-gated ion-channel transmembrane pore"/>
    <property type="match status" value="1"/>
</dbReference>
<dbReference type="GO" id="GO:0005230">
    <property type="term" value="F:extracellular ligand-gated monoatomic ion channel activity"/>
    <property type="evidence" value="ECO:0007669"/>
    <property type="project" value="InterPro"/>
</dbReference>
<feature type="transmembrane region" description="Helical" evidence="2">
    <location>
        <begin position="311"/>
        <end position="330"/>
    </location>
</feature>
<evidence type="ECO:0008006" key="6">
    <source>
        <dbReference type="Google" id="ProtNLM"/>
    </source>
</evidence>
<dbReference type="InterPro" id="IPR036719">
    <property type="entry name" value="Neuro-gated_channel_TM_sf"/>
</dbReference>
<dbReference type="GO" id="GO:0016020">
    <property type="term" value="C:membrane"/>
    <property type="evidence" value="ECO:0007669"/>
    <property type="project" value="UniProtKB-SubCell"/>
</dbReference>
<comment type="caution">
    <text evidence="4">The sequence shown here is derived from an EMBL/GenBank/DDBJ whole genome shotgun (WGS) entry which is preliminary data.</text>
</comment>
<keyword evidence="3" id="KW-0732">Signal</keyword>
<feature type="chain" id="PRO_5042021884" description="Ligand-gated ion channel" evidence="3">
    <location>
        <begin position="34"/>
        <end position="539"/>
    </location>
</feature>
<organism evidence="4 5">
    <name type="scientific">Chlorella ohadii</name>
    <dbReference type="NCBI Taxonomy" id="2649997"/>
    <lineage>
        <taxon>Eukaryota</taxon>
        <taxon>Viridiplantae</taxon>
        <taxon>Chlorophyta</taxon>
        <taxon>core chlorophytes</taxon>
        <taxon>Trebouxiophyceae</taxon>
        <taxon>Chlorellales</taxon>
        <taxon>Chlorellaceae</taxon>
        <taxon>Chlorella clade</taxon>
        <taxon>Chlorella</taxon>
    </lineage>
</organism>
<feature type="transmembrane region" description="Helical" evidence="2">
    <location>
        <begin position="342"/>
        <end position="364"/>
    </location>
</feature>
<dbReference type="InterPro" id="IPR038050">
    <property type="entry name" value="Neuro_actylchol_rec"/>
</dbReference>
<evidence type="ECO:0000256" key="2">
    <source>
        <dbReference type="SAM" id="Phobius"/>
    </source>
</evidence>
<dbReference type="AlphaFoldDB" id="A0AAD5DWY6"/>
<evidence type="ECO:0000313" key="4">
    <source>
        <dbReference type="EMBL" id="KAI7844088.1"/>
    </source>
</evidence>
<feature type="signal peptide" evidence="3">
    <location>
        <begin position="1"/>
        <end position="33"/>
    </location>
</feature>
<dbReference type="EMBL" id="JADXDR010000033">
    <property type="protein sequence ID" value="KAI7844088.1"/>
    <property type="molecule type" value="Genomic_DNA"/>
</dbReference>
<evidence type="ECO:0000256" key="1">
    <source>
        <dbReference type="ARBA" id="ARBA00004141"/>
    </source>
</evidence>
<comment type="subcellular location">
    <subcellularLocation>
        <location evidence="1">Membrane</location>
        <topology evidence="1">Multi-pass membrane protein</topology>
    </subcellularLocation>
</comment>
<evidence type="ECO:0000256" key="3">
    <source>
        <dbReference type="SAM" id="SignalP"/>
    </source>
</evidence>
<keyword evidence="5" id="KW-1185">Reference proteome</keyword>
<name>A0AAD5DWY6_9CHLO</name>
<dbReference type="Gene3D" id="1.20.58.390">
    <property type="entry name" value="Neurotransmitter-gated ion-channel transmembrane domain"/>
    <property type="match status" value="1"/>
</dbReference>